<dbReference type="Proteomes" id="UP000237003">
    <property type="component" value="Unassembled WGS sequence"/>
</dbReference>
<gene>
    <name evidence="1" type="ORF">C3430_17585</name>
</gene>
<accession>A0A2S4RV90</accession>
<protein>
    <submittedName>
        <fullName evidence="1">Uncharacterized protein</fullName>
    </submittedName>
</protein>
<organism evidence="1 2">
    <name type="scientific">Citrobacter amalonaticus</name>
    <dbReference type="NCBI Taxonomy" id="35703"/>
    <lineage>
        <taxon>Bacteria</taxon>
        <taxon>Pseudomonadati</taxon>
        <taxon>Pseudomonadota</taxon>
        <taxon>Gammaproteobacteria</taxon>
        <taxon>Enterobacterales</taxon>
        <taxon>Enterobacteriaceae</taxon>
        <taxon>Citrobacter</taxon>
    </lineage>
</organism>
<dbReference type="AlphaFoldDB" id="A0A2S4RV90"/>
<comment type="caution">
    <text evidence="1">The sequence shown here is derived from an EMBL/GenBank/DDBJ whole genome shotgun (WGS) entry which is preliminary data.</text>
</comment>
<dbReference type="RefSeq" id="WP_103778597.1">
    <property type="nucleotide sequence ID" value="NZ_PQLX01000006.1"/>
</dbReference>
<dbReference type="EMBL" id="PQLX01000006">
    <property type="protein sequence ID" value="POU64000.1"/>
    <property type="molecule type" value="Genomic_DNA"/>
</dbReference>
<name>A0A2S4RV90_CITAM</name>
<proteinExistence type="predicted"/>
<evidence type="ECO:0000313" key="2">
    <source>
        <dbReference type="Proteomes" id="UP000237003"/>
    </source>
</evidence>
<dbReference type="OrthoDB" id="6630490at2"/>
<evidence type="ECO:0000313" key="1">
    <source>
        <dbReference type="EMBL" id="POU64000.1"/>
    </source>
</evidence>
<reference evidence="1 2" key="1">
    <citation type="submission" date="2018-01" db="EMBL/GenBank/DDBJ databases">
        <title>Complete genome sequences of 14 Citrobacter spp. isolated from plant in Canada.</title>
        <authorList>
            <person name="Bhandare S.G."/>
            <person name="Colavecchio A."/>
            <person name="Jeukens J."/>
            <person name="Emond-Rheault J.-G."/>
            <person name="Freschi L."/>
            <person name="Hamel J."/>
            <person name="Kukavica-Ibrulj I."/>
            <person name="Levesque R."/>
            <person name="Goodridge L."/>
        </authorList>
    </citation>
    <scope>NUCLEOTIDE SEQUENCE [LARGE SCALE GENOMIC DNA]</scope>
    <source>
        <strain evidence="1 2">S1285</strain>
    </source>
</reference>
<sequence length="239" mass="27487">MEDLACSWSPNLIVELIKSIAWPVVVLLIGFSFRTRIVEVARSFFSKNMVSEISATVSGVSAKFVAAKQSIEVLETASSNTANLPKNMSIEAIKERHEQYKTEFSEELYQAIIKHTSSLNVDNEVKIELLAREASLFQSAIRYFSINKVLFRSQYNLFYIIASNDSYIREEDAYLHFETIKKNNKEVFVDWDWIKYIAYPVSNELIYKDDDGYKLTPTGRSYVAFMSKNPQLIDELAKL</sequence>